<reference evidence="1 2" key="1">
    <citation type="submission" date="2018-12" db="EMBL/GenBank/DDBJ databases">
        <title>Draft genome sequence of Xylaria grammica IHI A82.</title>
        <authorList>
            <person name="Buettner E."/>
            <person name="Kellner H."/>
        </authorList>
    </citation>
    <scope>NUCLEOTIDE SEQUENCE [LARGE SCALE GENOMIC DNA]</scope>
    <source>
        <strain evidence="1 2">IHI A82</strain>
    </source>
</reference>
<sequence>MSPVDDDSAAKLDDIYHDGAYHGRGWIGDGAPVWDPGSSSFAVATSNCFASYHQDYLGDCGTGGPRLLVLENREPKFSHRFQRSVNDGGGPRVLGDREFSASAFYRDRLKEDRWPHHSGNLPYLEANERQDGSFVATIHSSL</sequence>
<accession>A0A439D8J6</accession>
<evidence type="ECO:0000313" key="2">
    <source>
        <dbReference type="Proteomes" id="UP000286045"/>
    </source>
</evidence>
<organism evidence="1 2">
    <name type="scientific">Xylaria grammica</name>
    <dbReference type="NCBI Taxonomy" id="363999"/>
    <lineage>
        <taxon>Eukaryota</taxon>
        <taxon>Fungi</taxon>
        <taxon>Dikarya</taxon>
        <taxon>Ascomycota</taxon>
        <taxon>Pezizomycotina</taxon>
        <taxon>Sordariomycetes</taxon>
        <taxon>Xylariomycetidae</taxon>
        <taxon>Xylariales</taxon>
        <taxon>Xylariaceae</taxon>
        <taxon>Xylaria</taxon>
    </lineage>
</organism>
<dbReference type="EMBL" id="RYZI01000104">
    <property type="protein sequence ID" value="RWA10721.1"/>
    <property type="molecule type" value="Genomic_DNA"/>
</dbReference>
<protein>
    <submittedName>
        <fullName evidence="1">Uncharacterized protein</fullName>
    </submittedName>
</protein>
<keyword evidence="2" id="KW-1185">Reference proteome</keyword>
<gene>
    <name evidence="1" type="ORF">EKO27_g4396</name>
</gene>
<name>A0A439D8J6_9PEZI</name>
<proteinExistence type="predicted"/>
<evidence type="ECO:0000313" key="1">
    <source>
        <dbReference type="EMBL" id="RWA10721.1"/>
    </source>
</evidence>
<dbReference type="AlphaFoldDB" id="A0A439D8J6"/>
<comment type="caution">
    <text evidence="1">The sequence shown here is derived from an EMBL/GenBank/DDBJ whole genome shotgun (WGS) entry which is preliminary data.</text>
</comment>
<dbReference type="Proteomes" id="UP000286045">
    <property type="component" value="Unassembled WGS sequence"/>
</dbReference>